<dbReference type="RefSeq" id="WP_144040246.1">
    <property type="nucleotide sequence ID" value="NZ_BMPL01000010.1"/>
</dbReference>
<dbReference type="Proteomes" id="UP000318126">
    <property type="component" value="Unassembled WGS sequence"/>
</dbReference>
<reference evidence="2" key="1">
    <citation type="submission" date="2019-07" db="EMBL/GenBank/DDBJ databases">
        <title>Shewanella sp. YLB-08 draft genomic sequence.</title>
        <authorList>
            <person name="Yu L."/>
        </authorList>
    </citation>
    <scope>NUCLEOTIDE SEQUENCE [LARGE SCALE GENOMIC DNA]</scope>
    <source>
        <strain evidence="2">JCM 20706</strain>
    </source>
</reference>
<protein>
    <submittedName>
        <fullName evidence="1">Uncharacterized protein</fullName>
    </submittedName>
</protein>
<sequence>MKDENADKPAEFDAEIKLWYRAQAQETPSAELDDAIMSLAKSANQSKKADNLVVVDNSFWRRHRWPISSAASVMFVATLLLINQDETQELLSDESYAPVMMQMEADAQESELPVTLRKSEPRAMMSAPSVDEQQVQLQGAAQNEVIQVDVISEVAKDVSLQGRNADVKAKIKSLSDSKPIKTMPQRDAVVSAKQAVNHLESLVKQEQWVEAEKLVLKIRKNYPQLKNEDHPQHLRWKTLSEQVIIPLPKPSVPASDK</sequence>
<proteinExistence type="predicted"/>
<keyword evidence="2" id="KW-1185">Reference proteome</keyword>
<evidence type="ECO:0000313" key="2">
    <source>
        <dbReference type="Proteomes" id="UP000318126"/>
    </source>
</evidence>
<evidence type="ECO:0000313" key="1">
    <source>
        <dbReference type="EMBL" id="TRY14362.1"/>
    </source>
</evidence>
<comment type="caution">
    <text evidence="1">The sequence shown here is derived from an EMBL/GenBank/DDBJ whole genome shotgun (WGS) entry which is preliminary data.</text>
</comment>
<dbReference type="AlphaFoldDB" id="A0A553JPH3"/>
<accession>A0A553JPH3</accession>
<name>A0A553JPH3_SHEHA</name>
<organism evidence="1 2">
    <name type="scientific">Shewanella hanedai</name>
    <name type="common">Alteromonas hanedai</name>
    <dbReference type="NCBI Taxonomy" id="25"/>
    <lineage>
        <taxon>Bacteria</taxon>
        <taxon>Pseudomonadati</taxon>
        <taxon>Pseudomonadota</taxon>
        <taxon>Gammaproteobacteria</taxon>
        <taxon>Alteromonadales</taxon>
        <taxon>Shewanellaceae</taxon>
        <taxon>Shewanella</taxon>
    </lineage>
</organism>
<dbReference type="OrthoDB" id="6257477at2"/>
<gene>
    <name evidence="1" type="ORF">FN961_11095</name>
</gene>
<dbReference type="EMBL" id="VKGK01000011">
    <property type="protein sequence ID" value="TRY14362.1"/>
    <property type="molecule type" value="Genomic_DNA"/>
</dbReference>